<evidence type="ECO:0000313" key="2">
    <source>
        <dbReference type="EMBL" id="TRL37490.1"/>
    </source>
</evidence>
<proteinExistence type="predicted"/>
<dbReference type="Proteomes" id="UP000316801">
    <property type="component" value="Unassembled WGS sequence"/>
</dbReference>
<evidence type="ECO:0000256" key="1">
    <source>
        <dbReference type="SAM" id="Phobius"/>
    </source>
</evidence>
<gene>
    <name evidence="2" type="ORF">FNA46_15395</name>
</gene>
<protein>
    <submittedName>
        <fullName evidence="2">Uncharacterized protein</fullName>
    </submittedName>
</protein>
<accession>A0A549T6M6</accession>
<dbReference type="AlphaFoldDB" id="A0A549T6M6"/>
<keyword evidence="1" id="KW-0472">Membrane</keyword>
<name>A0A549T6M6_9HYPH</name>
<keyword evidence="1" id="KW-0812">Transmembrane</keyword>
<evidence type="ECO:0000313" key="3">
    <source>
        <dbReference type="Proteomes" id="UP000316801"/>
    </source>
</evidence>
<sequence length="97" mass="10423">MVNRLSWPLPAQSSRPLTAGCCDDIATSVTRRPQGLAATAGEVKERPEIANVMYIADEIHAAICGFGLKRRHGASVAVGMSVSSVFFVVFYAFLHSI</sequence>
<dbReference type="RefSeq" id="WP_143126095.1">
    <property type="nucleotide sequence ID" value="NZ_VJMG01000043.1"/>
</dbReference>
<keyword evidence="1" id="KW-1133">Transmembrane helix</keyword>
<reference evidence="2 3" key="1">
    <citation type="submission" date="2019-07" db="EMBL/GenBank/DDBJ databases">
        <title>Ln-dependent methylotrophs.</title>
        <authorList>
            <person name="Tani A."/>
        </authorList>
    </citation>
    <scope>NUCLEOTIDE SEQUENCE [LARGE SCALE GENOMIC DNA]</scope>
    <source>
        <strain evidence="2 3">SM12</strain>
    </source>
</reference>
<dbReference type="EMBL" id="VJMG01000043">
    <property type="protein sequence ID" value="TRL37490.1"/>
    <property type="molecule type" value="Genomic_DNA"/>
</dbReference>
<feature type="transmembrane region" description="Helical" evidence="1">
    <location>
        <begin position="76"/>
        <end position="94"/>
    </location>
</feature>
<comment type="caution">
    <text evidence="2">The sequence shown here is derived from an EMBL/GenBank/DDBJ whole genome shotgun (WGS) entry which is preliminary data.</text>
</comment>
<organism evidence="2 3">
    <name type="scientific">Rhizobium straminoryzae</name>
    <dbReference type="NCBI Taxonomy" id="1387186"/>
    <lineage>
        <taxon>Bacteria</taxon>
        <taxon>Pseudomonadati</taxon>
        <taxon>Pseudomonadota</taxon>
        <taxon>Alphaproteobacteria</taxon>
        <taxon>Hyphomicrobiales</taxon>
        <taxon>Rhizobiaceae</taxon>
        <taxon>Rhizobium/Agrobacterium group</taxon>
        <taxon>Rhizobium</taxon>
    </lineage>
</organism>
<keyword evidence="3" id="KW-1185">Reference proteome</keyword>